<evidence type="ECO:0000313" key="3">
    <source>
        <dbReference type="EMBL" id="GGO70874.1"/>
    </source>
</evidence>
<feature type="domain" description="FHA" evidence="2">
    <location>
        <begin position="25"/>
        <end position="75"/>
    </location>
</feature>
<keyword evidence="1" id="KW-1133">Transmembrane helix</keyword>
<dbReference type="AlphaFoldDB" id="A0A917YZG0"/>
<protein>
    <recommendedName>
        <fullName evidence="2">FHA domain-containing protein</fullName>
    </recommendedName>
</protein>
<reference evidence="3" key="2">
    <citation type="submission" date="2020-09" db="EMBL/GenBank/DDBJ databases">
        <authorList>
            <person name="Sun Q."/>
            <person name="Zhou Y."/>
        </authorList>
    </citation>
    <scope>NUCLEOTIDE SEQUENCE</scope>
    <source>
        <strain evidence="3">CGMCC 1.7086</strain>
    </source>
</reference>
<feature type="transmembrane region" description="Helical" evidence="1">
    <location>
        <begin position="152"/>
        <end position="173"/>
    </location>
</feature>
<dbReference type="Proteomes" id="UP000606935">
    <property type="component" value="Unassembled WGS sequence"/>
</dbReference>
<proteinExistence type="predicted"/>
<sequence>MAIIIEKLAANNRQVKHYRFGQSSVSIGRGYDNDIRLDDPYVGAEHAVIEQDAEGQIHIRDCQSLNGIHINGKVQQQARLAKDDVVVLGKTRLRVFDSAEQVEPALRLSVIESRLSFLSHWRFTFLLAFVYALALTYQTYLHTFVEFELGKMLPRLISELLILSVWPLLFGLLSRLQKQDARLASQYSILLLMVLIGMGLSLLNQWLKFNFAQFPAWNGVELVALGMLFFTLLWLTLLIAFHQPTYRRNRIALGCTFLLVACLMGWQEIKQADFSPRPPYQFVLLPGTYAIDDGVSTEEFVEGLASTYEKTATSRGKE</sequence>
<evidence type="ECO:0000256" key="1">
    <source>
        <dbReference type="SAM" id="Phobius"/>
    </source>
</evidence>
<dbReference type="RefSeq" id="WP_188695604.1">
    <property type="nucleotide sequence ID" value="NZ_BMLS01000003.1"/>
</dbReference>
<dbReference type="SMART" id="SM00240">
    <property type="entry name" value="FHA"/>
    <property type="match status" value="1"/>
</dbReference>
<feature type="transmembrane region" description="Helical" evidence="1">
    <location>
        <begin position="219"/>
        <end position="239"/>
    </location>
</feature>
<evidence type="ECO:0000313" key="4">
    <source>
        <dbReference type="Proteomes" id="UP000606935"/>
    </source>
</evidence>
<gene>
    <name evidence="3" type="ORF">GCM10010982_25420</name>
</gene>
<dbReference type="Pfam" id="PF00498">
    <property type="entry name" value="FHA"/>
    <property type="match status" value="1"/>
</dbReference>
<comment type="caution">
    <text evidence="3">The sequence shown here is derived from an EMBL/GenBank/DDBJ whole genome shotgun (WGS) entry which is preliminary data.</text>
</comment>
<reference evidence="3" key="1">
    <citation type="journal article" date="2014" name="Int. J. Syst. Evol. Microbiol.">
        <title>Complete genome sequence of Corynebacterium casei LMG S-19264T (=DSM 44701T), isolated from a smear-ripened cheese.</title>
        <authorList>
            <consortium name="US DOE Joint Genome Institute (JGI-PGF)"/>
            <person name="Walter F."/>
            <person name="Albersmeier A."/>
            <person name="Kalinowski J."/>
            <person name="Ruckert C."/>
        </authorList>
    </citation>
    <scope>NUCLEOTIDE SEQUENCE</scope>
    <source>
        <strain evidence="3">CGMCC 1.7086</strain>
    </source>
</reference>
<dbReference type="InterPro" id="IPR000253">
    <property type="entry name" value="FHA_dom"/>
</dbReference>
<dbReference type="CDD" id="cd00060">
    <property type="entry name" value="FHA"/>
    <property type="match status" value="1"/>
</dbReference>
<feature type="transmembrane region" description="Helical" evidence="1">
    <location>
        <begin position="185"/>
        <end position="207"/>
    </location>
</feature>
<dbReference type="EMBL" id="BMLS01000003">
    <property type="protein sequence ID" value="GGO70874.1"/>
    <property type="molecule type" value="Genomic_DNA"/>
</dbReference>
<keyword evidence="1" id="KW-0812">Transmembrane</keyword>
<dbReference type="InterPro" id="IPR008984">
    <property type="entry name" value="SMAD_FHA_dom_sf"/>
</dbReference>
<name>A0A917YZG0_9ALTE</name>
<evidence type="ECO:0000259" key="2">
    <source>
        <dbReference type="PROSITE" id="PS50006"/>
    </source>
</evidence>
<accession>A0A917YZG0</accession>
<keyword evidence="4" id="KW-1185">Reference proteome</keyword>
<dbReference type="SUPFAM" id="SSF49879">
    <property type="entry name" value="SMAD/FHA domain"/>
    <property type="match status" value="1"/>
</dbReference>
<dbReference type="Gene3D" id="2.60.200.20">
    <property type="match status" value="1"/>
</dbReference>
<organism evidence="3 4">
    <name type="scientific">Bowmanella pacifica</name>
    <dbReference type="NCBI Taxonomy" id="502051"/>
    <lineage>
        <taxon>Bacteria</taxon>
        <taxon>Pseudomonadati</taxon>
        <taxon>Pseudomonadota</taxon>
        <taxon>Gammaproteobacteria</taxon>
        <taxon>Alteromonadales</taxon>
        <taxon>Alteromonadaceae</taxon>
        <taxon>Bowmanella</taxon>
    </lineage>
</organism>
<dbReference type="PROSITE" id="PS50006">
    <property type="entry name" value="FHA_DOMAIN"/>
    <property type="match status" value="1"/>
</dbReference>
<keyword evidence="1" id="KW-0472">Membrane</keyword>
<feature type="transmembrane region" description="Helical" evidence="1">
    <location>
        <begin position="123"/>
        <end position="140"/>
    </location>
</feature>